<dbReference type="InterPro" id="IPR033181">
    <property type="entry name" value="Mic26_fungi"/>
</dbReference>
<keyword evidence="3" id="KW-1185">Reference proteome</keyword>
<comment type="subunit">
    <text evidence="1">Component of the mitochondrial contact site and cristae organizing system (MICOS) complex.</text>
</comment>
<protein>
    <recommendedName>
        <fullName evidence="1">MICOS complex subunit</fullName>
    </recommendedName>
</protein>
<comment type="function">
    <text evidence="1">Component of the MICOS complex, a large protein complex of the mitochondrial inner membrane that plays crucial roles in the maintenance of crista junctions, inner membrane architecture, and formation of contact sites to the outer membrane.</text>
</comment>
<dbReference type="EMBL" id="CP119936">
    <property type="protein sequence ID" value="WFD03125.1"/>
    <property type="molecule type" value="Genomic_DNA"/>
</dbReference>
<dbReference type="GO" id="GO:0044284">
    <property type="term" value="C:mitochondrial crista junction"/>
    <property type="evidence" value="ECO:0007669"/>
    <property type="project" value="TreeGrafter"/>
</dbReference>
<dbReference type="PANTHER" id="PTHR28268">
    <property type="entry name" value="MICOS SUBUNIT MIC26"/>
    <property type="match status" value="1"/>
</dbReference>
<reference evidence="2" key="1">
    <citation type="submission" date="2023-03" db="EMBL/GenBank/DDBJ databases">
        <title>Mating type loci evolution in Malassezia.</title>
        <authorList>
            <person name="Coelho M.A."/>
        </authorList>
    </citation>
    <scope>NUCLEOTIDE SEQUENCE</scope>
    <source>
        <strain evidence="2">CBS 7876</strain>
    </source>
</reference>
<dbReference type="AlphaFoldDB" id="A0AAF0IS23"/>
<dbReference type="PANTHER" id="PTHR28268:SF1">
    <property type="entry name" value="MICOS SUBUNIT MIC26"/>
    <property type="match status" value="1"/>
</dbReference>
<accession>A0AAF0IS23</accession>
<sequence>MVLKLSIYPQPDQPVTVVETSNELERQVGNIREAVQHNTRDALQTVRSGVDRVVNVEHRVENRFDKLVAKDESLTPNGLYVGVATLASIVFTRYRSFPIRWLAPPAVLALSFKYFLPHTFDNTAEYYESLEQKHFPQFSEKRQSVWDMVKQHYYTGVSHMERAGEQAKGAFSSGIQNMEQSTGLKIGSVLPVGTVPESAPKLADKSKLI</sequence>
<evidence type="ECO:0000313" key="3">
    <source>
        <dbReference type="Proteomes" id="UP001214603"/>
    </source>
</evidence>
<dbReference type="Proteomes" id="UP001214603">
    <property type="component" value="Chromosome 3"/>
</dbReference>
<dbReference type="InterPro" id="IPR019166">
    <property type="entry name" value="MIC26/MIC27"/>
</dbReference>
<organism evidence="2 3">
    <name type="scientific">Malassezia obtusa</name>
    <dbReference type="NCBI Taxonomy" id="76774"/>
    <lineage>
        <taxon>Eukaryota</taxon>
        <taxon>Fungi</taxon>
        <taxon>Dikarya</taxon>
        <taxon>Basidiomycota</taxon>
        <taxon>Ustilaginomycotina</taxon>
        <taxon>Malasseziomycetes</taxon>
        <taxon>Malasseziales</taxon>
        <taxon>Malasseziaceae</taxon>
        <taxon>Malassezia</taxon>
    </lineage>
</organism>
<evidence type="ECO:0000313" key="2">
    <source>
        <dbReference type="EMBL" id="WFD03125.1"/>
    </source>
</evidence>
<gene>
    <name evidence="2" type="ORF">MOBT1_001814</name>
</gene>
<keyword evidence="1" id="KW-0496">Mitochondrion</keyword>
<dbReference type="Pfam" id="PF09769">
    <property type="entry name" value="ApoO"/>
    <property type="match status" value="1"/>
</dbReference>
<dbReference type="GO" id="GO:0042407">
    <property type="term" value="P:cristae formation"/>
    <property type="evidence" value="ECO:0007669"/>
    <property type="project" value="InterPro"/>
</dbReference>
<keyword evidence="1" id="KW-0999">Mitochondrion inner membrane</keyword>
<name>A0AAF0IS23_9BASI</name>
<keyword evidence="1" id="KW-0472">Membrane</keyword>
<evidence type="ECO:0000256" key="1">
    <source>
        <dbReference type="RuleBase" id="RU363021"/>
    </source>
</evidence>
<dbReference type="GO" id="GO:0061617">
    <property type="term" value="C:MICOS complex"/>
    <property type="evidence" value="ECO:0007669"/>
    <property type="project" value="UniProtKB-UniRule"/>
</dbReference>
<comment type="subcellular location">
    <subcellularLocation>
        <location evidence="1">Mitochondrion inner membrane</location>
    </subcellularLocation>
</comment>
<proteinExistence type="predicted"/>